<dbReference type="Gene3D" id="1.25.40.70">
    <property type="entry name" value="Phosphatidylinositol 3-kinase, accessory domain (PIK)"/>
    <property type="match status" value="1"/>
</dbReference>
<proteinExistence type="predicted"/>
<dbReference type="AlphaFoldDB" id="A0A183ANB0"/>
<feature type="domain" description="PIK helical" evidence="2">
    <location>
        <begin position="1"/>
        <end position="170"/>
    </location>
</feature>
<feature type="compositionally biased region" description="Low complexity" evidence="1">
    <location>
        <begin position="486"/>
        <end position="496"/>
    </location>
</feature>
<dbReference type="Pfam" id="PF21245">
    <property type="entry name" value="PI4KB-PIK1_PIK"/>
    <property type="match status" value="1"/>
</dbReference>
<dbReference type="InterPro" id="IPR016024">
    <property type="entry name" value="ARM-type_fold"/>
</dbReference>
<dbReference type="PROSITE" id="PS51545">
    <property type="entry name" value="PIK_HELICAL"/>
    <property type="match status" value="1"/>
</dbReference>
<feature type="compositionally biased region" description="Polar residues" evidence="1">
    <location>
        <begin position="335"/>
        <end position="355"/>
    </location>
</feature>
<accession>A0A183ANB0</accession>
<feature type="region of interest" description="Disordered" evidence="1">
    <location>
        <begin position="251"/>
        <end position="272"/>
    </location>
</feature>
<dbReference type="SUPFAM" id="SSF48371">
    <property type="entry name" value="ARM repeat"/>
    <property type="match status" value="1"/>
</dbReference>
<dbReference type="InterPro" id="IPR001263">
    <property type="entry name" value="PI3K_accessory_dom"/>
</dbReference>
<evidence type="ECO:0000259" key="2">
    <source>
        <dbReference type="PROSITE" id="PS51545"/>
    </source>
</evidence>
<reference evidence="3" key="1">
    <citation type="submission" date="2016-06" db="UniProtKB">
        <authorList>
            <consortium name="WormBaseParasite"/>
        </authorList>
    </citation>
    <scope>IDENTIFICATION</scope>
</reference>
<feature type="region of interest" description="Disordered" evidence="1">
    <location>
        <begin position="463"/>
        <end position="499"/>
    </location>
</feature>
<feature type="region of interest" description="Disordered" evidence="1">
    <location>
        <begin position="1"/>
        <end position="29"/>
    </location>
</feature>
<feature type="region of interest" description="Disordered" evidence="1">
    <location>
        <begin position="331"/>
        <end position="363"/>
    </location>
</feature>
<dbReference type="WBParaSite" id="ECPE_0000847101-mRNA-1">
    <property type="protein sequence ID" value="ECPE_0000847101-mRNA-1"/>
    <property type="gene ID" value="ECPE_0000847101"/>
</dbReference>
<name>A0A183ANB0_9TREM</name>
<dbReference type="InterPro" id="IPR042236">
    <property type="entry name" value="PI3K_accessory_sf"/>
</dbReference>
<evidence type="ECO:0000256" key="1">
    <source>
        <dbReference type="SAM" id="MobiDB-lite"/>
    </source>
</evidence>
<evidence type="ECO:0000313" key="3">
    <source>
        <dbReference type="WBParaSite" id="ECPE_0000847101-mRNA-1"/>
    </source>
</evidence>
<feature type="compositionally biased region" description="Basic and acidic residues" evidence="1">
    <location>
        <begin position="1"/>
        <end position="10"/>
    </location>
</feature>
<protein>
    <submittedName>
        <fullName evidence="3">PIK helical domain-containing protein</fullName>
    </submittedName>
</protein>
<dbReference type="InterPro" id="IPR049160">
    <property type="entry name" value="PI4KB-PIK1_PIK"/>
</dbReference>
<organism evidence="3">
    <name type="scientific">Echinostoma caproni</name>
    <dbReference type="NCBI Taxonomy" id="27848"/>
    <lineage>
        <taxon>Eukaryota</taxon>
        <taxon>Metazoa</taxon>
        <taxon>Spiralia</taxon>
        <taxon>Lophotrochozoa</taxon>
        <taxon>Platyhelminthes</taxon>
        <taxon>Trematoda</taxon>
        <taxon>Digenea</taxon>
        <taxon>Plagiorchiida</taxon>
        <taxon>Echinostomata</taxon>
        <taxon>Echinostomatoidea</taxon>
        <taxon>Echinostomatidae</taxon>
        <taxon>Echinostoma</taxon>
    </lineage>
</organism>
<sequence>LDSSVDRDTSTPDSVATSTEEKTPISHGKLSLTMDNGQTVLDEIPNKTVVPRSPLLFRLFESSLFNMDMAIQYFFQTEEEHIQAYLAKRLFGFPTSDVDFYLLQLVSLYQKSNELAKHIHPYFIHRCTESTEFAIHLVWLLDTFCSLPRDAGNRSSTLNRPSSVPAFSHAASNLSLATLVQTTSSTVSGPNYVHGSDNPNGLNSPVDGLTPSEVALLSNQIFTARQLRTILLPSPEESLLFLAYHSKAPSENSSCSTTQPANPCNPTPERSADPILLKSSVEAFGPGRVTQIDVKSHTPMEIPSAASYLLSHKRAVSDVTNFGRFHPRVSRSDPCRTNLNGSLRRSQDEQWSSEDSAVGLSREGEIFPEDAITDLRLNHTRSSVRESFDSSGSHRSCDASDQHLSGLVKAGSSTNLHKITVKESTVCTQFHTRLRGTRSLQRLTTHEMPGSARPQSFVMTRNGSLDNLSHDHPVPDGEAPDSSGITTTTTTTTSSSPLDSGLHLVISTEHSHNSTAEETQSTGAGTVSATSIDHPALTLQLRLFPRLMPEWEFIDGLSRLARRLVPISSKERRILVGAALHGTHYYHPDCMVTAVSVQYHTFLLFVQSDPPRRPPSSYSLLLLSLCCSLMTTSAW</sequence>
<feature type="compositionally biased region" description="Polar residues" evidence="1">
    <location>
        <begin position="251"/>
        <end position="264"/>
    </location>
</feature>